<dbReference type="InterPro" id="IPR000415">
    <property type="entry name" value="Nitroreductase-like"/>
</dbReference>
<sequence length="195" mass="21857">MDYFELLRYRKSTRKFTQEQISQDNLADILAAASSAPVGSNQYKDIHLTVVQSGYILDKLSEASAKRWEDKAKMKKIIGDTSNVELNQKAFDPFYGAPTVIFVSHRKQDLQPGIEFSNVACITYSMHLAATNLGLGSVFMWGSLEAMREIPELDNTAILNLPDDFEPLLGIAIGHPEQKLSARDIKTDKITINYL</sequence>
<evidence type="ECO:0000256" key="1">
    <source>
        <dbReference type="ARBA" id="ARBA00001917"/>
    </source>
</evidence>
<evidence type="ECO:0000256" key="3">
    <source>
        <dbReference type="ARBA" id="ARBA00022630"/>
    </source>
</evidence>
<dbReference type="InterPro" id="IPR029479">
    <property type="entry name" value="Nitroreductase"/>
</dbReference>
<keyword evidence="3" id="KW-0285">Flavoprotein</keyword>
<keyword evidence="4" id="KW-0288">FMN</keyword>
<organism evidence="7 8">
    <name type="scientific">Clostridium aromativorans</name>
    <dbReference type="NCBI Taxonomy" id="2836848"/>
    <lineage>
        <taxon>Bacteria</taxon>
        <taxon>Bacillati</taxon>
        <taxon>Bacillota</taxon>
        <taxon>Clostridia</taxon>
        <taxon>Eubacteriales</taxon>
        <taxon>Clostridiaceae</taxon>
        <taxon>Clostridium</taxon>
    </lineage>
</organism>
<dbReference type="Proteomes" id="UP001165422">
    <property type="component" value="Unassembled WGS sequence"/>
</dbReference>
<evidence type="ECO:0000313" key="7">
    <source>
        <dbReference type="EMBL" id="MCC9296540.1"/>
    </source>
</evidence>
<evidence type="ECO:0000256" key="2">
    <source>
        <dbReference type="ARBA" id="ARBA00007118"/>
    </source>
</evidence>
<evidence type="ECO:0000256" key="5">
    <source>
        <dbReference type="ARBA" id="ARBA00023002"/>
    </source>
</evidence>
<evidence type="ECO:0000259" key="6">
    <source>
        <dbReference type="Pfam" id="PF00881"/>
    </source>
</evidence>
<dbReference type="RefSeq" id="WP_229982062.1">
    <property type="nucleotide sequence ID" value="NZ_JAJJPB010000035.1"/>
</dbReference>
<evidence type="ECO:0000313" key="8">
    <source>
        <dbReference type="Proteomes" id="UP001165422"/>
    </source>
</evidence>
<dbReference type="PANTHER" id="PTHR43673">
    <property type="entry name" value="NAD(P)H NITROREDUCTASE YDGI-RELATED"/>
    <property type="match status" value="1"/>
</dbReference>
<comment type="similarity">
    <text evidence="2">Belongs to the nitroreductase family.</text>
</comment>
<keyword evidence="5" id="KW-0560">Oxidoreductase</keyword>
<keyword evidence="8" id="KW-1185">Reference proteome</keyword>
<dbReference type="Pfam" id="PF00881">
    <property type="entry name" value="Nitroreductase"/>
    <property type="match status" value="1"/>
</dbReference>
<evidence type="ECO:0000256" key="4">
    <source>
        <dbReference type="ARBA" id="ARBA00022643"/>
    </source>
</evidence>
<feature type="domain" description="Nitroreductase" evidence="6">
    <location>
        <begin position="7"/>
        <end position="175"/>
    </location>
</feature>
<accession>A0ABS8NBR5</accession>
<dbReference type="EMBL" id="JAJJPB010000035">
    <property type="protein sequence ID" value="MCC9296540.1"/>
    <property type="molecule type" value="Genomic_DNA"/>
</dbReference>
<dbReference type="SUPFAM" id="SSF55469">
    <property type="entry name" value="FMN-dependent nitroreductase-like"/>
    <property type="match status" value="1"/>
</dbReference>
<proteinExistence type="inferred from homology"/>
<comment type="caution">
    <text evidence="7">The sequence shown here is derived from an EMBL/GenBank/DDBJ whole genome shotgun (WGS) entry which is preliminary data.</text>
</comment>
<name>A0ABS8NBR5_9CLOT</name>
<comment type="cofactor">
    <cofactor evidence="1">
        <name>FMN</name>
        <dbReference type="ChEBI" id="CHEBI:58210"/>
    </cofactor>
</comment>
<dbReference type="PANTHER" id="PTHR43673:SF2">
    <property type="entry name" value="NITROREDUCTASE"/>
    <property type="match status" value="1"/>
</dbReference>
<protein>
    <submittedName>
        <fullName evidence="7">Nitroreductase family protein</fullName>
    </submittedName>
</protein>
<dbReference type="Gene3D" id="3.40.109.10">
    <property type="entry name" value="NADH Oxidase"/>
    <property type="match status" value="1"/>
</dbReference>
<gene>
    <name evidence="7" type="ORF">LN736_16975</name>
</gene>
<reference evidence="7" key="1">
    <citation type="submission" date="2021-11" db="EMBL/GenBank/DDBJ databases">
        <authorList>
            <person name="Qingchun L."/>
            <person name="Dong Z."/>
            <person name="Zongwei Q."/>
            <person name="Jia Z."/>
            <person name="Duotao L."/>
        </authorList>
    </citation>
    <scope>NUCLEOTIDE SEQUENCE</scope>
    <source>
        <strain evidence="7">WLY-B-L2</strain>
    </source>
</reference>